<dbReference type="Proteomes" id="UP001157910">
    <property type="component" value="Unassembled WGS sequence"/>
</dbReference>
<reference evidence="3 4" key="1">
    <citation type="submission" date="2017-05" db="EMBL/GenBank/DDBJ databases">
        <authorList>
            <person name="Varghese N."/>
            <person name="Submissions S."/>
        </authorList>
    </citation>
    <scope>NUCLEOTIDE SEQUENCE [LARGE SCALE GENOMIC DNA]</scope>
    <source>
        <strain evidence="3 4">SM16</strain>
    </source>
</reference>
<dbReference type="RefSeq" id="WP_283406384.1">
    <property type="nucleotide sequence ID" value="NZ_FXUI01000006.1"/>
</dbReference>
<evidence type="ECO:0000256" key="2">
    <source>
        <dbReference type="SAM" id="Phobius"/>
    </source>
</evidence>
<keyword evidence="2" id="KW-1133">Transmembrane helix</keyword>
<accession>A0ABY1QJ44</accession>
<feature type="region of interest" description="Disordered" evidence="1">
    <location>
        <begin position="149"/>
        <end position="168"/>
    </location>
</feature>
<feature type="transmembrane region" description="Helical" evidence="2">
    <location>
        <begin position="172"/>
        <end position="189"/>
    </location>
</feature>
<sequence>MNSRLFEWIWHIKGSLTLSPGQTSEEALDRLAPLFRQTGTSHERGHGTLTFRKKDPVAQDKMSIFDGGVLEIERGTGGLVLRYHLVSRALLYCFLAPLLFLGFAQLSVMLGQWEKSSASAAKEAAKSKDEDAKKSADVPMHWIDKALGAPEPEKKKDAKDKSESKGPSPKPGYVFAGIFAALYVAGRILEERLVKSLFRKTLSAEDTIEATRGPEQFSAST</sequence>
<dbReference type="EMBL" id="FXUI01000006">
    <property type="protein sequence ID" value="SMP72267.1"/>
    <property type="molecule type" value="Genomic_DNA"/>
</dbReference>
<keyword evidence="2" id="KW-0472">Membrane</keyword>
<comment type="caution">
    <text evidence="3">The sequence shown here is derived from an EMBL/GenBank/DDBJ whole genome shotgun (WGS) entry which is preliminary data.</text>
</comment>
<protein>
    <submittedName>
        <fullName evidence="3">Uncharacterized protein</fullName>
    </submittedName>
</protein>
<feature type="compositionally biased region" description="Basic and acidic residues" evidence="1">
    <location>
        <begin position="151"/>
        <end position="164"/>
    </location>
</feature>
<keyword evidence="4" id="KW-1185">Reference proteome</keyword>
<organism evidence="3 4">
    <name type="scientific">Novosphingobium panipatense</name>
    <dbReference type="NCBI Taxonomy" id="428991"/>
    <lineage>
        <taxon>Bacteria</taxon>
        <taxon>Pseudomonadati</taxon>
        <taxon>Pseudomonadota</taxon>
        <taxon>Alphaproteobacteria</taxon>
        <taxon>Sphingomonadales</taxon>
        <taxon>Sphingomonadaceae</taxon>
        <taxon>Novosphingobium</taxon>
    </lineage>
</organism>
<gene>
    <name evidence="3" type="ORF">SAMN06296065_106176</name>
</gene>
<proteinExistence type="predicted"/>
<keyword evidence="2" id="KW-0812">Transmembrane</keyword>
<evidence type="ECO:0000256" key="1">
    <source>
        <dbReference type="SAM" id="MobiDB-lite"/>
    </source>
</evidence>
<evidence type="ECO:0000313" key="3">
    <source>
        <dbReference type="EMBL" id="SMP72267.1"/>
    </source>
</evidence>
<evidence type="ECO:0000313" key="4">
    <source>
        <dbReference type="Proteomes" id="UP001157910"/>
    </source>
</evidence>
<name>A0ABY1QJ44_9SPHN</name>
<feature type="transmembrane region" description="Helical" evidence="2">
    <location>
        <begin position="89"/>
        <end position="110"/>
    </location>
</feature>